<dbReference type="AlphaFoldDB" id="E8LX35"/>
<proteinExistence type="predicted"/>
<name>E8LX35_9VIBR</name>
<dbReference type="SUPFAM" id="SSF103473">
    <property type="entry name" value="MFS general substrate transporter"/>
    <property type="match status" value="1"/>
</dbReference>
<protein>
    <recommendedName>
        <fullName evidence="5">Major facilitator superfamily (MFS) profile domain-containing protein</fullName>
    </recommendedName>
</protein>
<dbReference type="STRING" id="945543.VIBR0546_17938"/>
<dbReference type="EMBL" id="AEVS01000077">
    <property type="protein sequence ID" value="EGA64936.1"/>
    <property type="molecule type" value="Genomic_DNA"/>
</dbReference>
<feature type="transmembrane region" description="Helical" evidence="4">
    <location>
        <begin position="47"/>
        <end position="65"/>
    </location>
</feature>
<keyword evidence="2 4" id="KW-1133">Transmembrane helix</keyword>
<dbReference type="PANTHER" id="PTHR23546">
    <property type="entry name" value="TRANSPORT PROTEIN"/>
    <property type="match status" value="1"/>
</dbReference>
<accession>E8LX35</accession>
<keyword evidence="3 4" id="KW-0472">Membrane</keyword>
<feature type="domain" description="Major facilitator superfamily (MFS) profile" evidence="5">
    <location>
        <begin position="11"/>
        <end position="396"/>
    </location>
</feature>
<feature type="transmembrane region" description="Helical" evidence="4">
    <location>
        <begin position="372"/>
        <end position="392"/>
    </location>
</feature>
<evidence type="ECO:0000256" key="1">
    <source>
        <dbReference type="ARBA" id="ARBA00022692"/>
    </source>
</evidence>
<dbReference type="InterPro" id="IPR020846">
    <property type="entry name" value="MFS_dom"/>
</dbReference>
<feature type="transmembrane region" description="Helical" evidence="4">
    <location>
        <begin position="12"/>
        <end position="35"/>
    </location>
</feature>
<dbReference type="InterPro" id="IPR011701">
    <property type="entry name" value="MFS"/>
</dbReference>
<organism evidence="6 7">
    <name type="scientific">Vibrio brasiliensis LMG 20546</name>
    <dbReference type="NCBI Taxonomy" id="945543"/>
    <lineage>
        <taxon>Bacteria</taxon>
        <taxon>Pseudomonadati</taxon>
        <taxon>Pseudomonadota</taxon>
        <taxon>Gammaproteobacteria</taxon>
        <taxon>Vibrionales</taxon>
        <taxon>Vibrionaceae</taxon>
        <taxon>Vibrio</taxon>
        <taxon>Vibrio oreintalis group</taxon>
    </lineage>
</organism>
<evidence type="ECO:0000256" key="3">
    <source>
        <dbReference type="ARBA" id="ARBA00023136"/>
    </source>
</evidence>
<evidence type="ECO:0000256" key="2">
    <source>
        <dbReference type="ARBA" id="ARBA00022989"/>
    </source>
</evidence>
<dbReference type="PROSITE" id="PS50850">
    <property type="entry name" value="MFS"/>
    <property type="match status" value="1"/>
</dbReference>
<feature type="transmembrane region" description="Helical" evidence="4">
    <location>
        <begin position="104"/>
        <end position="126"/>
    </location>
</feature>
<dbReference type="eggNOG" id="COG2814">
    <property type="taxonomic scope" value="Bacteria"/>
</dbReference>
<dbReference type="Gene3D" id="1.20.1250.20">
    <property type="entry name" value="MFS general substrate transporter like domains"/>
    <property type="match status" value="2"/>
</dbReference>
<dbReference type="PANTHER" id="PTHR23546:SF1">
    <property type="entry name" value="MEMBRANE PROTEIN"/>
    <property type="match status" value="1"/>
</dbReference>
<feature type="transmembrane region" description="Helical" evidence="4">
    <location>
        <begin position="175"/>
        <end position="198"/>
    </location>
</feature>
<comment type="caution">
    <text evidence="6">The sequence shown here is derived from an EMBL/GenBank/DDBJ whole genome shotgun (WGS) entry which is preliminary data.</text>
</comment>
<evidence type="ECO:0000259" key="5">
    <source>
        <dbReference type="PROSITE" id="PS50850"/>
    </source>
</evidence>
<evidence type="ECO:0000256" key="4">
    <source>
        <dbReference type="SAM" id="Phobius"/>
    </source>
</evidence>
<dbReference type="Pfam" id="PF07690">
    <property type="entry name" value="MFS_1"/>
    <property type="match status" value="1"/>
</dbReference>
<evidence type="ECO:0000313" key="6">
    <source>
        <dbReference type="EMBL" id="EGA64936.1"/>
    </source>
</evidence>
<sequence>MMSVTQNKTAQLGVVGLAAALMGIGQNGLLVSLPFLVEQSAFSLSTWSILIAVGSLLFLPSAPYWGRYSDRHGPKIVVVRALAGMALSFSLLSVFAFVSHINEALVSLCLVGLLLARVIYGCTVSGMVPASQHWAILLCGEENRLQAITSVSIGLSAGRLIGPLISILVLKLSPYAPLMVMVALPCVALVAAMMLPSPSVEEKTQAKKEPLPWLPQRKLLPYLFSGLLLCAAIALLQYSFSPLIGSVTQWSTGQISDAIGVLLTISAACTFVTQVLVIKKKKLTPLSMYRIGSVLLLAGFALFLTANIWVFGVAMTLAASGAALLVPAYTSSATEQQRDYPGAVAGYISMFQTIGYGVASLMAVTATISANYPIYLCITFSVLIVLIAYLAVNRQQEKEIKAV</sequence>
<dbReference type="Proteomes" id="UP000004371">
    <property type="component" value="Unassembled WGS sequence"/>
</dbReference>
<feature type="transmembrane region" description="Helical" evidence="4">
    <location>
        <begin position="342"/>
        <end position="366"/>
    </location>
</feature>
<feature type="transmembrane region" description="Helical" evidence="4">
    <location>
        <begin position="287"/>
        <end position="304"/>
    </location>
</feature>
<keyword evidence="1 4" id="KW-0812">Transmembrane</keyword>
<dbReference type="GO" id="GO:0022857">
    <property type="term" value="F:transmembrane transporter activity"/>
    <property type="evidence" value="ECO:0007669"/>
    <property type="project" value="InterPro"/>
</dbReference>
<feature type="transmembrane region" description="Helical" evidence="4">
    <location>
        <begin position="310"/>
        <end position="330"/>
    </location>
</feature>
<keyword evidence="7" id="KW-1185">Reference proteome</keyword>
<dbReference type="InterPro" id="IPR036259">
    <property type="entry name" value="MFS_trans_sf"/>
</dbReference>
<reference evidence="6 7" key="1">
    <citation type="journal article" date="2012" name="Int. J. Syst. Evol. Microbiol.">
        <title>Vibrio caribbeanicus sp. nov., isolated from the marine sponge Scleritoderma cyanea.</title>
        <authorList>
            <person name="Hoffmann M."/>
            <person name="Monday S.R."/>
            <person name="Allard M.W."/>
            <person name="Strain E.A."/>
            <person name="Whittaker P."/>
            <person name="Naum M."/>
            <person name="McCarthy P.J."/>
            <person name="Lopez J.V."/>
            <person name="Fischer M."/>
            <person name="Brown E.W."/>
        </authorList>
    </citation>
    <scope>NUCLEOTIDE SEQUENCE [LARGE SCALE GENOMIC DNA]</scope>
    <source>
        <strain evidence="6 7">LMG 20546</strain>
    </source>
</reference>
<feature type="transmembrane region" description="Helical" evidence="4">
    <location>
        <begin position="77"/>
        <end position="98"/>
    </location>
</feature>
<feature type="transmembrane region" description="Helical" evidence="4">
    <location>
        <begin position="219"/>
        <end position="238"/>
    </location>
</feature>
<evidence type="ECO:0000313" key="7">
    <source>
        <dbReference type="Proteomes" id="UP000004371"/>
    </source>
</evidence>
<gene>
    <name evidence="6" type="ORF">VIBR0546_17938</name>
</gene>
<feature type="transmembrane region" description="Helical" evidence="4">
    <location>
        <begin position="258"/>
        <end position="278"/>
    </location>
</feature>